<dbReference type="Gene3D" id="3.40.30.10">
    <property type="entry name" value="Glutaredoxin"/>
    <property type="match status" value="1"/>
</dbReference>
<dbReference type="InterPro" id="IPR036249">
    <property type="entry name" value="Thioredoxin-like_sf"/>
</dbReference>
<dbReference type="Proteomes" id="UP001375382">
    <property type="component" value="Unassembled WGS sequence"/>
</dbReference>
<evidence type="ECO:0000313" key="2">
    <source>
        <dbReference type="Proteomes" id="UP001375382"/>
    </source>
</evidence>
<protein>
    <submittedName>
        <fullName evidence="1">Glutaredoxin family protein</fullName>
    </submittedName>
</protein>
<keyword evidence="2" id="KW-1185">Reference proteome</keyword>
<reference evidence="1 2" key="1">
    <citation type="journal article" date="2023" name="Ecotoxicol. Environ. Saf.">
        <title>Mercury remediation potential of mercury-resistant strain Rheinheimera metallidurans sp. nov. isolated from a municipal waste dumping site.</title>
        <authorList>
            <person name="Yadav V."/>
            <person name="Manjhi A."/>
            <person name="Vadakedath N."/>
        </authorList>
    </citation>
    <scope>NUCLEOTIDE SEQUENCE [LARGE SCALE GENOMIC DNA]</scope>
    <source>
        <strain evidence="1 2">E-49</strain>
    </source>
</reference>
<dbReference type="CDD" id="cd02976">
    <property type="entry name" value="NrdH"/>
    <property type="match status" value="1"/>
</dbReference>
<name>A0ABU8C7B1_9GAMM</name>
<comment type="caution">
    <text evidence="1">The sequence shown here is derived from an EMBL/GenBank/DDBJ whole genome shotgun (WGS) entry which is preliminary data.</text>
</comment>
<proteinExistence type="predicted"/>
<organism evidence="1 2">
    <name type="scientific">Rheinheimera muenzenbergensis</name>
    <dbReference type="NCBI Taxonomy" id="1193628"/>
    <lineage>
        <taxon>Bacteria</taxon>
        <taxon>Pseudomonadati</taxon>
        <taxon>Pseudomonadota</taxon>
        <taxon>Gammaproteobacteria</taxon>
        <taxon>Chromatiales</taxon>
        <taxon>Chromatiaceae</taxon>
        <taxon>Rheinheimera</taxon>
    </lineage>
</organism>
<dbReference type="EMBL" id="JALAAR010000008">
    <property type="protein sequence ID" value="MEH8017818.1"/>
    <property type="molecule type" value="Genomic_DNA"/>
</dbReference>
<dbReference type="SUPFAM" id="SSF52833">
    <property type="entry name" value="Thioredoxin-like"/>
    <property type="match status" value="1"/>
</dbReference>
<sequence>MQPVLTLYTTWGCHLCEQAEQLLLNLGLAGQFQLVDIVDDEAAFARYRVAIPVLRQGDNELYWPFDESQLATWLKDVK</sequence>
<gene>
    <name evidence="1" type="ORF">MN202_11265</name>
</gene>
<accession>A0ABU8C7B1</accession>
<evidence type="ECO:0000313" key="1">
    <source>
        <dbReference type="EMBL" id="MEH8017818.1"/>
    </source>
</evidence>
<dbReference type="RefSeq" id="WP_335736226.1">
    <property type="nucleotide sequence ID" value="NZ_JALAAR010000008.1"/>
</dbReference>
<dbReference type="InterPro" id="IPR008554">
    <property type="entry name" value="Glutaredoxin-like"/>
</dbReference>
<dbReference type="Pfam" id="PF05768">
    <property type="entry name" value="Glrx-like"/>
    <property type="match status" value="1"/>
</dbReference>